<dbReference type="GeneID" id="95587295"/>
<evidence type="ECO:0000313" key="3">
    <source>
        <dbReference type="EMBL" id="GHI68981.1"/>
    </source>
</evidence>
<sequence>MNKKMWASSLVSLTLAAGTVLTTASQASAASSVIYNSSYGCIGTIKRYDAMKTGVLWGCNANADQRWTRNVELNVEGYEVFTMKNALNECLGTWGGRTELNTEVAAWSCNGNDDQKWFTYQPAGKTTVNICNWKAELEGSRRCIGTRNGSVANGTDLIIWHQNSNADQQWWV</sequence>
<dbReference type="SUPFAM" id="SSF50370">
    <property type="entry name" value="Ricin B-like lectins"/>
    <property type="match status" value="1"/>
</dbReference>
<dbReference type="Pfam" id="PF00652">
    <property type="entry name" value="Ricin_B_lectin"/>
    <property type="match status" value="1"/>
</dbReference>
<dbReference type="Gene3D" id="2.80.10.50">
    <property type="match status" value="1"/>
</dbReference>
<feature type="signal peptide" evidence="1">
    <location>
        <begin position="1"/>
        <end position="29"/>
    </location>
</feature>
<dbReference type="RefSeq" id="WP_189748096.1">
    <property type="nucleotide sequence ID" value="NZ_BMRL01000036.1"/>
</dbReference>
<keyword evidence="1" id="KW-0732">Signal</keyword>
<comment type="caution">
    <text evidence="3">The sequence shown here is derived from an EMBL/GenBank/DDBJ whole genome shotgun (WGS) entry which is preliminary data.</text>
</comment>
<dbReference type="InterPro" id="IPR035992">
    <property type="entry name" value="Ricin_B-like_lectins"/>
</dbReference>
<name>A0ABQ3SLG5_9ACTN</name>
<dbReference type="PROSITE" id="PS50231">
    <property type="entry name" value="RICIN_B_LECTIN"/>
    <property type="match status" value="1"/>
</dbReference>
<feature type="domain" description="Ricin B lectin" evidence="2">
    <location>
        <begin position="41"/>
        <end position="170"/>
    </location>
</feature>
<evidence type="ECO:0000259" key="2">
    <source>
        <dbReference type="Pfam" id="PF00652"/>
    </source>
</evidence>
<dbReference type="EMBL" id="BNEC01000005">
    <property type="protein sequence ID" value="GHI68981.1"/>
    <property type="molecule type" value="Genomic_DNA"/>
</dbReference>
<protein>
    <recommendedName>
        <fullName evidence="2">Ricin B lectin domain-containing protein</fullName>
    </recommendedName>
</protein>
<gene>
    <name evidence="3" type="ORF">Snoj_28990</name>
</gene>
<evidence type="ECO:0000313" key="4">
    <source>
        <dbReference type="Proteomes" id="UP000613974"/>
    </source>
</evidence>
<evidence type="ECO:0000256" key="1">
    <source>
        <dbReference type="SAM" id="SignalP"/>
    </source>
</evidence>
<reference evidence="4" key="1">
    <citation type="submission" date="2023-07" db="EMBL/GenBank/DDBJ databases">
        <title>Whole genome shotgun sequence of Streptomyces nojiriensis NBRC 13794.</title>
        <authorList>
            <person name="Komaki H."/>
            <person name="Tamura T."/>
        </authorList>
    </citation>
    <scope>NUCLEOTIDE SEQUENCE [LARGE SCALE GENOMIC DNA]</scope>
    <source>
        <strain evidence="4">NBRC 13794</strain>
    </source>
</reference>
<keyword evidence="4" id="KW-1185">Reference proteome</keyword>
<dbReference type="InterPro" id="IPR000772">
    <property type="entry name" value="Ricin_B_lectin"/>
</dbReference>
<dbReference type="CDD" id="cd00161">
    <property type="entry name" value="beta-trefoil_Ricin-like"/>
    <property type="match status" value="1"/>
</dbReference>
<proteinExistence type="predicted"/>
<dbReference type="Proteomes" id="UP000613974">
    <property type="component" value="Unassembled WGS sequence"/>
</dbReference>
<feature type="chain" id="PRO_5045517685" description="Ricin B lectin domain-containing protein" evidence="1">
    <location>
        <begin position="30"/>
        <end position="172"/>
    </location>
</feature>
<accession>A0ABQ3SLG5</accession>
<organism evidence="3 4">
    <name type="scientific">Streptomyces nojiriensis</name>
    <dbReference type="NCBI Taxonomy" id="66374"/>
    <lineage>
        <taxon>Bacteria</taxon>
        <taxon>Bacillati</taxon>
        <taxon>Actinomycetota</taxon>
        <taxon>Actinomycetes</taxon>
        <taxon>Kitasatosporales</taxon>
        <taxon>Streptomycetaceae</taxon>
        <taxon>Streptomyces</taxon>
    </lineage>
</organism>